<evidence type="ECO:0000313" key="2">
    <source>
        <dbReference type="Proteomes" id="UP000299102"/>
    </source>
</evidence>
<dbReference type="Proteomes" id="UP000299102">
    <property type="component" value="Unassembled WGS sequence"/>
</dbReference>
<protein>
    <submittedName>
        <fullName evidence="1">Uncharacterized protein</fullName>
    </submittedName>
</protein>
<name>A0A4C1YE88_EUMVA</name>
<proteinExistence type="predicted"/>
<gene>
    <name evidence="1" type="ORF">EVAR_84400_1</name>
</gene>
<dbReference type="EMBL" id="BGZK01001204">
    <property type="protein sequence ID" value="GBP74348.1"/>
    <property type="molecule type" value="Genomic_DNA"/>
</dbReference>
<accession>A0A4C1YE88</accession>
<reference evidence="1 2" key="1">
    <citation type="journal article" date="2019" name="Commun. Biol.">
        <title>The bagworm genome reveals a unique fibroin gene that provides high tensile strength.</title>
        <authorList>
            <person name="Kono N."/>
            <person name="Nakamura H."/>
            <person name="Ohtoshi R."/>
            <person name="Tomita M."/>
            <person name="Numata K."/>
            <person name="Arakawa K."/>
        </authorList>
    </citation>
    <scope>NUCLEOTIDE SEQUENCE [LARGE SCALE GENOMIC DNA]</scope>
</reference>
<sequence length="111" mass="12471">MYTYAFALFNVYKNGYHAEYRTGNMANVSLCKIDVCAVDFKSGCTVDETTSQFLHSFSIRPCGTDLGYVLLSRHAIRQSGAVVDWRTEVAPRLRKLPSSQTVPISIVTERE</sequence>
<comment type="caution">
    <text evidence="1">The sequence shown here is derived from an EMBL/GenBank/DDBJ whole genome shotgun (WGS) entry which is preliminary data.</text>
</comment>
<evidence type="ECO:0000313" key="1">
    <source>
        <dbReference type="EMBL" id="GBP74348.1"/>
    </source>
</evidence>
<keyword evidence="2" id="KW-1185">Reference proteome</keyword>
<organism evidence="1 2">
    <name type="scientific">Eumeta variegata</name>
    <name type="common">Bagworm moth</name>
    <name type="synonym">Eumeta japonica</name>
    <dbReference type="NCBI Taxonomy" id="151549"/>
    <lineage>
        <taxon>Eukaryota</taxon>
        <taxon>Metazoa</taxon>
        <taxon>Ecdysozoa</taxon>
        <taxon>Arthropoda</taxon>
        <taxon>Hexapoda</taxon>
        <taxon>Insecta</taxon>
        <taxon>Pterygota</taxon>
        <taxon>Neoptera</taxon>
        <taxon>Endopterygota</taxon>
        <taxon>Lepidoptera</taxon>
        <taxon>Glossata</taxon>
        <taxon>Ditrysia</taxon>
        <taxon>Tineoidea</taxon>
        <taxon>Psychidae</taxon>
        <taxon>Oiketicinae</taxon>
        <taxon>Eumeta</taxon>
    </lineage>
</organism>
<dbReference type="AlphaFoldDB" id="A0A4C1YE88"/>